<organism evidence="11 12">
    <name type="scientific">Pyricularia grisea</name>
    <name type="common">Crabgrass-specific blast fungus</name>
    <name type="synonym">Magnaporthe grisea</name>
    <dbReference type="NCBI Taxonomy" id="148305"/>
    <lineage>
        <taxon>Eukaryota</taxon>
        <taxon>Fungi</taxon>
        <taxon>Dikarya</taxon>
        <taxon>Ascomycota</taxon>
        <taxon>Pezizomycotina</taxon>
        <taxon>Sordariomycetes</taxon>
        <taxon>Sordariomycetidae</taxon>
        <taxon>Magnaporthales</taxon>
        <taxon>Pyriculariaceae</taxon>
        <taxon>Pyricularia</taxon>
    </lineage>
</organism>
<keyword evidence="3" id="KW-0328">Glycosyltransferase</keyword>
<evidence type="ECO:0000313" key="12">
    <source>
        <dbReference type="RefSeq" id="XP_030976038.1"/>
    </source>
</evidence>
<dbReference type="PANTHER" id="PTHR31392:SF1">
    <property type="entry name" value="ALPHA-1,3-MANNOSYLTRANSFERASE MNN1-RELATED"/>
    <property type="match status" value="1"/>
</dbReference>
<dbReference type="GeneID" id="41967338"/>
<dbReference type="AlphaFoldDB" id="A0A6P8AMB3"/>
<dbReference type="GO" id="GO:0006493">
    <property type="term" value="P:protein O-linked glycosylation"/>
    <property type="evidence" value="ECO:0007669"/>
    <property type="project" value="TreeGrafter"/>
</dbReference>
<protein>
    <submittedName>
        <fullName evidence="12">Uncharacterized protein</fullName>
    </submittedName>
</protein>
<comment type="similarity">
    <text evidence="2">Belongs to the MNN1/MNT family.</text>
</comment>
<feature type="transmembrane region" description="Helical" evidence="10">
    <location>
        <begin position="12"/>
        <end position="31"/>
    </location>
</feature>
<comment type="subcellular location">
    <subcellularLocation>
        <location evidence="1">Membrane</location>
        <topology evidence="1">Single-pass type II membrane protein</topology>
    </subcellularLocation>
</comment>
<evidence type="ECO:0000313" key="11">
    <source>
        <dbReference type="Proteomes" id="UP000515153"/>
    </source>
</evidence>
<keyword evidence="11" id="KW-1185">Reference proteome</keyword>
<dbReference type="KEGG" id="pgri:PgNI_12487"/>
<evidence type="ECO:0000256" key="9">
    <source>
        <dbReference type="ARBA" id="ARBA00023180"/>
    </source>
</evidence>
<keyword evidence="8 10" id="KW-0472">Membrane</keyword>
<dbReference type="GO" id="GO:0000033">
    <property type="term" value="F:alpha-1,3-mannosyltransferase activity"/>
    <property type="evidence" value="ECO:0007669"/>
    <property type="project" value="TreeGrafter"/>
</dbReference>
<evidence type="ECO:0000256" key="6">
    <source>
        <dbReference type="ARBA" id="ARBA00022968"/>
    </source>
</evidence>
<evidence type="ECO:0000256" key="8">
    <source>
        <dbReference type="ARBA" id="ARBA00023136"/>
    </source>
</evidence>
<evidence type="ECO:0000256" key="1">
    <source>
        <dbReference type="ARBA" id="ARBA00004606"/>
    </source>
</evidence>
<dbReference type="GO" id="GO:0005794">
    <property type="term" value="C:Golgi apparatus"/>
    <property type="evidence" value="ECO:0007669"/>
    <property type="project" value="TreeGrafter"/>
</dbReference>
<gene>
    <name evidence="12" type="ORF">PgNI_12487</name>
</gene>
<proteinExistence type="inferred from homology"/>
<reference evidence="12" key="3">
    <citation type="submission" date="2025-08" db="UniProtKB">
        <authorList>
            <consortium name="RefSeq"/>
        </authorList>
    </citation>
    <scope>IDENTIFICATION</scope>
    <source>
        <strain evidence="12">NI907</strain>
    </source>
</reference>
<evidence type="ECO:0000256" key="3">
    <source>
        <dbReference type="ARBA" id="ARBA00022676"/>
    </source>
</evidence>
<dbReference type="SUPFAM" id="SSF53448">
    <property type="entry name" value="Nucleotide-diphospho-sugar transferases"/>
    <property type="match status" value="1"/>
</dbReference>
<evidence type="ECO:0000256" key="2">
    <source>
        <dbReference type="ARBA" id="ARBA00009105"/>
    </source>
</evidence>
<dbReference type="RefSeq" id="XP_030976038.1">
    <property type="nucleotide sequence ID" value="XM_031132435.1"/>
</dbReference>
<dbReference type="InterPro" id="IPR029044">
    <property type="entry name" value="Nucleotide-diphossugar_trans"/>
</dbReference>
<dbReference type="PANTHER" id="PTHR31392">
    <property type="entry name" value="ALPHA-1,3-MANNOSYLTRANSFERASE MNN1-RELATED"/>
    <property type="match status" value="1"/>
</dbReference>
<accession>A0A6P8AMB3</accession>
<dbReference type="Proteomes" id="UP000515153">
    <property type="component" value="Unplaced"/>
</dbReference>
<evidence type="ECO:0000256" key="4">
    <source>
        <dbReference type="ARBA" id="ARBA00022679"/>
    </source>
</evidence>
<dbReference type="GO" id="GO:0016020">
    <property type="term" value="C:membrane"/>
    <property type="evidence" value="ECO:0007669"/>
    <property type="project" value="UniProtKB-SubCell"/>
</dbReference>
<evidence type="ECO:0000256" key="5">
    <source>
        <dbReference type="ARBA" id="ARBA00022692"/>
    </source>
</evidence>
<keyword evidence="7 10" id="KW-1133">Transmembrane helix</keyword>
<sequence>MALSRPPFRFAAQVISACVVFTLIYSFFYPYPYPIWTSSANNSWQNRAESIINKAREYVESPFEAPYKNKFGELGERTKVAREWIGFLDDAPSSANTLPALEAVEAAIGTMYPFLTNSPKKPGNKTPFSDLRSSFVPGSRGIVIPTGTGTLRFATHLIANLREVLRTELAIQIVYSGDDDLPPEDREQLTARFGDMYFLDILTVVDDATVGLVDGGWAIKAFAALYSPFEEVLLLDADCVFVQKPELLLEDPAYQSTGALLFHDRLLWQHAFRERHNWYEDQIRHPSAQLNKSLVWTQDYAEEGDSGVVVLDKSRLDVLMGLLHIAWQNTRDVREEVTYKLMYGDKESWWFGLELSGAAYAFETHYAAMVGWVKDVLSENKARICSFVIGHVDRNDELFWYNGGLLKNKKVNLYEFGEPTHTMVDGIWEKSGIKTEMSCMVGTGGRAVLPQASNILADSIALAQKLDEDFGFV</sequence>
<evidence type="ECO:0000256" key="10">
    <source>
        <dbReference type="SAM" id="Phobius"/>
    </source>
</evidence>
<keyword evidence="5 10" id="KW-0812">Transmembrane</keyword>
<name>A0A6P8AMB3_PYRGI</name>
<evidence type="ECO:0000256" key="7">
    <source>
        <dbReference type="ARBA" id="ARBA00022989"/>
    </source>
</evidence>
<dbReference type="InterPro" id="IPR022751">
    <property type="entry name" value="Alpha_mannosyltransferase"/>
</dbReference>
<reference evidence="12" key="1">
    <citation type="journal article" date="2019" name="Mol. Biol. Evol.">
        <title>Blast fungal genomes show frequent chromosomal changes, gene gains and losses, and effector gene turnover.</title>
        <authorList>
            <person name="Gomez Luciano L.B."/>
            <person name="Jason Tsai I."/>
            <person name="Chuma I."/>
            <person name="Tosa Y."/>
            <person name="Chen Y.H."/>
            <person name="Li J.Y."/>
            <person name="Li M.Y."/>
            <person name="Jade Lu M.Y."/>
            <person name="Nakayashiki H."/>
            <person name="Li W.H."/>
        </authorList>
    </citation>
    <scope>NUCLEOTIDE SEQUENCE</scope>
    <source>
        <strain evidence="12">NI907</strain>
    </source>
</reference>
<dbReference type="Pfam" id="PF11051">
    <property type="entry name" value="Mannosyl_trans3"/>
    <property type="match status" value="1"/>
</dbReference>
<reference evidence="12" key="2">
    <citation type="submission" date="2019-10" db="EMBL/GenBank/DDBJ databases">
        <authorList>
            <consortium name="NCBI Genome Project"/>
        </authorList>
    </citation>
    <scope>NUCLEOTIDE SEQUENCE</scope>
    <source>
        <strain evidence="12">NI907</strain>
    </source>
</reference>
<keyword evidence="6" id="KW-0735">Signal-anchor</keyword>
<keyword evidence="9" id="KW-0325">Glycoprotein</keyword>
<keyword evidence="4" id="KW-0808">Transferase</keyword>